<feature type="region of interest" description="Disordered" evidence="2">
    <location>
        <begin position="235"/>
        <end position="262"/>
    </location>
</feature>
<feature type="domain" description="HAUS augmin-like complex subunit 6 N-terminal" evidence="3">
    <location>
        <begin position="42"/>
        <end position="262"/>
    </location>
</feature>
<keyword evidence="1" id="KW-0175">Coiled coil</keyword>
<dbReference type="OrthoDB" id="5575722at2759"/>
<dbReference type="GeneID" id="54412268"/>
<feature type="compositionally biased region" description="Low complexity" evidence="2">
    <location>
        <begin position="513"/>
        <end position="522"/>
    </location>
</feature>
<proteinExistence type="predicted"/>
<sequence>MSRPISQSSSATTNVVSRTMSVKTSSKIPTLNPIPVSDVRLFVTNLRLLQLDLRDDWPDITVQTFSAKNADQKQRISATEWALFHLFQIWDPNETAQKLQPFFPPLEPLQSLNLRAALYRCLNELKKTGVPGREFILRKTMLDECKGEKFYEVLSLFSNTVLKKVLAARKGKPTDAAVARELAIASTLSPEKQQSLLPLAIAHRGALINILRHKEEKRLRLLEFERLLNTKLDDVNSRTQKSKDTPQAQRPAVPPKEAEAAKKQLKDNWIGNQKWLDIMLHGDDVQPEDAFLNNRFEKVWQMVETGQKLEDAAPEAGLLENLQSRVQEQQTRLQKWKDFHDELREDNMEASSTSAKAPAAPKQFKFDSHLGHQLPSSKQIGDRPVQRQALRPAYQDILLDMDHELSRVVTAKPKRPTITRLAKGTSSSFNASQTLVKSETNLDVGSKPKLPAKPALPTTSILPKKKPPPIPPKLVRPILSSTNSTAAPVSVSPKALPTKQESPAPEAHDAKTPSPASSPLPATDKTPSPSRDPAPTYALQPPTPMFEPPSLDPEEALAEQIIDAMGNATPSPVKKPQPRMSMSLMERTRMTLSRTPSFDPYPVPESPDLSLPTISAPESDADADADVDRTISLVERTRLTMATRPRASLAANTLAKDTSKSRSRDSLFPVNQFDTPRTRRSFELMEQSKSSEKTPKETLFSDEVDYDRVFKSRPRIATSPIFSPTGDGDVDRRLGEFDDDEFEGEVTGIDLADVDRSEDEEDGEGFTMAWKDSPSRRAGATKGVY</sequence>
<feature type="compositionally biased region" description="Low complexity" evidence="2">
    <location>
        <begin position="447"/>
        <end position="457"/>
    </location>
</feature>
<dbReference type="RefSeq" id="XP_033519453.1">
    <property type="nucleotide sequence ID" value="XM_033671836.1"/>
</dbReference>
<evidence type="ECO:0000256" key="2">
    <source>
        <dbReference type="SAM" id="MobiDB-lite"/>
    </source>
</evidence>
<feature type="region of interest" description="Disordered" evidence="2">
    <location>
        <begin position="750"/>
        <end position="785"/>
    </location>
</feature>
<protein>
    <recommendedName>
        <fullName evidence="3">HAUS augmin-like complex subunit 6 N-terminal domain-containing protein</fullName>
    </recommendedName>
</protein>
<feature type="compositionally biased region" description="Basic and acidic residues" evidence="2">
    <location>
        <begin position="235"/>
        <end position="244"/>
    </location>
</feature>
<evidence type="ECO:0000313" key="5">
    <source>
        <dbReference type="Proteomes" id="UP000799771"/>
    </source>
</evidence>
<dbReference type="Proteomes" id="UP000799771">
    <property type="component" value="Unassembled WGS sequence"/>
</dbReference>
<dbReference type="InterPro" id="IPR028163">
    <property type="entry name" value="HAUS_6_N"/>
</dbReference>
<feature type="coiled-coil region" evidence="1">
    <location>
        <begin position="319"/>
        <end position="346"/>
    </location>
</feature>
<feature type="region of interest" description="Disordered" evidence="2">
    <location>
        <begin position="593"/>
        <end position="628"/>
    </location>
</feature>
<organism evidence="4 5">
    <name type="scientific">Dothidotthia symphoricarpi CBS 119687</name>
    <dbReference type="NCBI Taxonomy" id="1392245"/>
    <lineage>
        <taxon>Eukaryota</taxon>
        <taxon>Fungi</taxon>
        <taxon>Dikarya</taxon>
        <taxon>Ascomycota</taxon>
        <taxon>Pezizomycotina</taxon>
        <taxon>Dothideomycetes</taxon>
        <taxon>Pleosporomycetidae</taxon>
        <taxon>Pleosporales</taxon>
        <taxon>Dothidotthiaceae</taxon>
        <taxon>Dothidotthia</taxon>
    </lineage>
</organism>
<name>A0A6A5ZZT8_9PLEO</name>
<evidence type="ECO:0000256" key="1">
    <source>
        <dbReference type="SAM" id="Coils"/>
    </source>
</evidence>
<gene>
    <name evidence="4" type="ORF">P153DRAFT_400557</name>
</gene>
<reference evidence="4" key="1">
    <citation type="journal article" date="2020" name="Stud. Mycol.">
        <title>101 Dothideomycetes genomes: a test case for predicting lifestyles and emergence of pathogens.</title>
        <authorList>
            <person name="Haridas S."/>
            <person name="Albert R."/>
            <person name="Binder M."/>
            <person name="Bloem J."/>
            <person name="Labutti K."/>
            <person name="Salamov A."/>
            <person name="Andreopoulos B."/>
            <person name="Baker S."/>
            <person name="Barry K."/>
            <person name="Bills G."/>
            <person name="Bluhm B."/>
            <person name="Cannon C."/>
            <person name="Castanera R."/>
            <person name="Culley D."/>
            <person name="Daum C."/>
            <person name="Ezra D."/>
            <person name="Gonzalez J."/>
            <person name="Henrissat B."/>
            <person name="Kuo A."/>
            <person name="Liang C."/>
            <person name="Lipzen A."/>
            <person name="Lutzoni F."/>
            <person name="Magnuson J."/>
            <person name="Mondo S."/>
            <person name="Nolan M."/>
            <person name="Ohm R."/>
            <person name="Pangilinan J."/>
            <person name="Park H.-J."/>
            <person name="Ramirez L."/>
            <person name="Alfaro M."/>
            <person name="Sun H."/>
            <person name="Tritt A."/>
            <person name="Yoshinaga Y."/>
            <person name="Zwiers L.-H."/>
            <person name="Turgeon B."/>
            <person name="Goodwin S."/>
            <person name="Spatafora J."/>
            <person name="Crous P."/>
            <person name="Grigoriev I."/>
        </authorList>
    </citation>
    <scope>NUCLEOTIDE SEQUENCE</scope>
    <source>
        <strain evidence="4">CBS 119687</strain>
    </source>
</reference>
<evidence type="ECO:0000259" key="3">
    <source>
        <dbReference type="Pfam" id="PF14661"/>
    </source>
</evidence>
<keyword evidence="5" id="KW-1185">Reference proteome</keyword>
<dbReference type="Pfam" id="PF14661">
    <property type="entry name" value="HAUS6_N"/>
    <property type="match status" value="1"/>
</dbReference>
<dbReference type="EMBL" id="ML977517">
    <property type="protein sequence ID" value="KAF2125060.1"/>
    <property type="molecule type" value="Genomic_DNA"/>
</dbReference>
<dbReference type="AlphaFoldDB" id="A0A6A5ZZT8"/>
<feature type="region of interest" description="Disordered" evidence="2">
    <location>
        <begin position="439"/>
        <end position="551"/>
    </location>
</feature>
<feature type="region of interest" description="Disordered" evidence="2">
    <location>
        <begin position="650"/>
        <end position="698"/>
    </location>
</feature>
<evidence type="ECO:0000313" key="4">
    <source>
        <dbReference type="EMBL" id="KAF2125060.1"/>
    </source>
</evidence>
<feature type="compositionally biased region" description="Pro residues" evidence="2">
    <location>
        <begin position="541"/>
        <end position="551"/>
    </location>
</feature>
<accession>A0A6A5ZZT8</accession>